<name>A0ACC2LL45_PERAE</name>
<dbReference type="Proteomes" id="UP001234297">
    <property type="component" value="Chromosome 8"/>
</dbReference>
<evidence type="ECO:0000313" key="1">
    <source>
        <dbReference type="EMBL" id="KAJ8633812.1"/>
    </source>
</evidence>
<protein>
    <submittedName>
        <fullName evidence="1">Uncharacterized protein</fullName>
    </submittedName>
</protein>
<dbReference type="EMBL" id="CM056816">
    <property type="protein sequence ID" value="KAJ8633812.1"/>
    <property type="molecule type" value="Genomic_DNA"/>
</dbReference>
<organism evidence="1 2">
    <name type="scientific">Persea americana</name>
    <name type="common">Avocado</name>
    <dbReference type="NCBI Taxonomy" id="3435"/>
    <lineage>
        <taxon>Eukaryota</taxon>
        <taxon>Viridiplantae</taxon>
        <taxon>Streptophyta</taxon>
        <taxon>Embryophyta</taxon>
        <taxon>Tracheophyta</taxon>
        <taxon>Spermatophyta</taxon>
        <taxon>Magnoliopsida</taxon>
        <taxon>Magnoliidae</taxon>
        <taxon>Laurales</taxon>
        <taxon>Lauraceae</taxon>
        <taxon>Persea</taxon>
    </lineage>
</organism>
<reference evidence="1 2" key="1">
    <citation type="journal article" date="2022" name="Hortic Res">
        <title>A haplotype resolved chromosomal level avocado genome allows analysis of novel avocado genes.</title>
        <authorList>
            <person name="Nath O."/>
            <person name="Fletcher S.J."/>
            <person name="Hayward A."/>
            <person name="Shaw L.M."/>
            <person name="Masouleh A.K."/>
            <person name="Furtado A."/>
            <person name="Henry R.J."/>
            <person name="Mitter N."/>
        </authorList>
    </citation>
    <scope>NUCLEOTIDE SEQUENCE [LARGE SCALE GENOMIC DNA]</scope>
    <source>
        <strain evidence="2">cv. Hass</strain>
    </source>
</reference>
<gene>
    <name evidence="1" type="ORF">MRB53_027148</name>
</gene>
<accession>A0ACC2LL45</accession>
<evidence type="ECO:0000313" key="2">
    <source>
        <dbReference type="Proteomes" id="UP001234297"/>
    </source>
</evidence>
<keyword evidence="2" id="KW-1185">Reference proteome</keyword>
<sequence length="424" mass="47345">MTIRCLHPVQRGSRFFHPKKRVKTSGGPDHTQQPLFNRKAPQYTEDCPLCSFRRRLFPVSVKALLHCLSGLYRPFDRRGKVFLLHPFQHRGVPQGRPAGPLAVPREPLDAPTVAEAISVISGFYEARTEWGQRVGWIYGSVTEDVVTGYIMHYRGWRSIYCVTKRDAFRGTAPINLIDRLHQVLRWATGSEEILFSRNNALFSSPRMKLLQRVCHAPDRDRADTVPRLLANNRMERVERLCLPTQRHGSRATASDQARVSSVLNYCHLLSAKGQQNRQIVSIRNPKPFLKALPLWNVDSIIDLDMQASPRLVGVGVMVMAFRKVSRKTGGTANPQGSSLLVSDPAWPQAIPVICISNNVALVSPKEGPKPRQLLSLPPFPATPCLLHVKKTAAYEWLPSARSLTTSLTSPAPSSSSRATSTKDS</sequence>
<proteinExistence type="predicted"/>
<comment type="caution">
    <text evidence="1">The sequence shown here is derived from an EMBL/GenBank/DDBJ whole genome shotgun (WGS) entry which is preliminary data.</text>
</comment>